<proteinExistence type="predicted"/>
<dbReference type="NCBIfam" id="NF047509">
    <property type="entry name" value="Rv3131_FMN_oxido"/>
    <property type="match status" value="1"/>
</dbReference>
<protein>
    <submittedName>
        <fullName evidence="1">Nitroreductase</fullName>
    </submittedName>
</protein>
<dbReference type="Gene3D" id="3.40.109.10">
    <property type="entry name" value="NADH Oxidase"/>
    <property type="match status" value="1"/>
</dbReference>
<dbReference type="RefSeq" id="WP_326834980.1">
    <property type="nucleotide sequence ID" value="NZ_CP142149.1"/>
</dbReference>
<name>A0ABZ1ICN8_9PSEU</name>
<evidence type="ECO:0000313" key="2">
    <source>
        <dbReference type="Proteomes" id="UP001330812"/>
    </source>
</evidence>
<sequence length="331" mass="35823">MTAHADSAPDWTDAEAQVLARAVLRAPSVHNTQPWIVEPEAGAVVLRERTDVALPHHDPGRRDLAMSCGTALANLELAVRVLGRRADVAILPDPACPEVVARVEAATVLPPTAEELHAFTAVERRRSTRARFLGPPTGEQLHEVIRTVVETGVEAVPVTDPAGLVKLFDHAARVLRGDGAYQRELALWTIRDEASHRHGVGLGRTVVPGGELPWAGLVRRTTELPDRRVLRSRLAAETLLLVVTADDGRADHVRAGYALERGWLEAVRLGLSAAVLTQPLHVPEVRSALCEDRHLAGFPQVFLRLGRTAHTAPASVRRALGEVLAGTRGQR</sequence>
<dbReference type="Proteomes" id="UP001330812">
    <property type="component" value="Chromosome"/>
</dbReference>
<dbReference type="EMBL" id="CP142149">
    <property type="protein sequence ID" value="WSE32172.1"/>
    <property type="molecule type" value="Genomic_DNA"/>
</dbReference>
<reference evidence="1 2" key="1">
    <citation type="journal article" date="2015" name="Int. J. Syst. Evol. Microbiol.">
        <title>Amycolatopsis rhabdoformis sp. nov., an actinomycete isolated from a tropical forest soil.</title>
        <authorList>
            <person name="Souza W.R."/>
            <person name="Silva R.E."/>
            <person name="Goodfellow M."/>
            <person name="Busarakam K."/>
            <person name="Figueiro F.S."/>
            <person name="Ferreira D."/>
            <person name="Rodrigues-Filho E."/>
            <person name="Moraes L.A.B."/>
            <person name="Zucchi T.D."/>
        </authorList>
    </citation>
    <scope>NUCLEOTIDE SEQUENCE [LARGE SCALE GENOMIC DNA]</scope>
    <source>
        <strain evidence="1 2">NCIMB 14900</strain>
    </source>
</reference>
<dbReference type="SUPFAM" id="SSF55469">
    <property type="entry name" value="FMN-dependent nitroreductase-like"/>
    <property type="match status" value="2"/>
</dbReference>
<gene>
    <name evidence="1" type="ORF">VSH64_08625</name>
</gene>
<evidence type="ECO:0000313" key="1">
    <source>
        <dbReference type="EMBL" id="WSE32172.1"/>
    </source>
</evidence>
<organism evidence="1 2">
    <name type="scientific">Amycolatopsis rhabdoformis</name>
    <dbReference type="NCBI Taxonomy" id="1448059"/>
    <lineage>
        <taxon>Bacteria</taxon>
        <taxon>Bacillati</taxon>
        <taxon>Actinomycetota</taxon>
        <taxon>Actinomycetes</taxon>
        <taxon>Pseudonocardiales</taxon>
        <taxon>Pseudonocardiaceae</taxon>
        <taxon>Amycolatopsis</taxon>
    </lineage>
</organism>
<accession>A0ABZ1ICN8</accession>
<keyword evidence="2" id="KW-1185">Reference proteome</keyword>
<dbReference type="InterPro" id="IPR000415">
    <property type="entry name" value="Nitroreductase-like"/>
</dbReference>